<dbReference type="PANTHER" id="PTHR31343">
    <property type="entry name" value="T15D22.8"/>
    <property type="match status" value="1"/>
</dbReference>
<comment type="caution">
    <text evidence="2">The sequence shown here is derived from an EMBL/GenBank/DDBJ whole genome shotgun (WGS) entry which is preliminary data.</text>
</comment>
<dbReference type="STRING" id="79200.A0A165X6E6"/>
<dbReference type="Gramene" id="KZM97874">
    <property type="protein sequence ID" value="KZM97874"/>
    <property type="gene ID" value="DCAR_014764"/>
</dbReference>
<name>A0A165X6E6_DAUCS</name>
<gene>
    <name evidence="2" type="ORF">DCAR_014764</name>
</gene>
<organism evidence="2">
    <name type="scientific">Daucus carota subsp. sativus</name>
    <name type="common">Carrot</name>
    <dbReference type="NCBI Taxonomy" id="79200"/>
    <lineage>
        <taxon>Eukaryota</taxon>
        <taxon>Viridiplantae</taxon>
        <taxon>Streptophyta</taxon>
        <taxon>Embryophyta</taxon>
        <taxon>Tracheophyta</taxon>
        <taxon>Spermatophyta</taxon>
        <taxon>Magnoliopsida</taxon>
        <taxon>eudicotyledons</taxon>
        <taxon>Gunneridae</taxon>
        <taxon>Pentapetalae</taxon>
        <taxon>asterids</taxon>
        <taxon>campanulids</taxon>
        <taxon>Apiales</taxon>
        <taxon>Apiaceae</taxon>
        <taxon>Apioideae</taxon>
        <taxon>Scandiceae</taxon>
        <taxon>Daucinae</taxon>
        <taxon>Daucus</taxon>
        <taxon>Daucus sect. Daucus</taxon>
    </lineage>
</organism>
<evidence type="ECO:0000256" key="1">
    <source>
        <dbReference type="SAM" id="MobiDB-lite"/>
    </source>
</evidence>
<dbReference type="OMA" id="HERKEVC"/>
<dbReference type="InterPro" id="IPR008507">
    <property type="entry name" value="DUF789"/>
</dbReference>
<accession>A0A165X6E6</accession>
<protein>
    <recommendedName>
        <fullName evidence="3">DUF789 domain-containing protein</fullName>
    </recommendedName>
</protein>
<proteinExistence type="predicted"/>
<reference evidence="2" key="1">
    <citation type="journal article" date="2016" name="Nat. Genet.">
        <title>A high-quality carrot genome assembly provides new insights into carotenoid accumulation and asterid genome evolution.</title>
        <authorList>
            <person name="Iorizzo M."/>
            <person name="Ellison S."/>
            <person name="Senalik D."/>
            <person name="Zeng P."/>
            <person name="Satapoomin P."/>
            <person name="Huang J."/>
            <person name="Bowman M."/>
            <person name="Iovene M."/>
            <person name="Sanseverino W."/>
            <person name="Cavagnaro P."/>
            <person name="Yildiz M."/>
            <person name="Macko-Podgorni A."/>
            <person name="Moranska E."/>
            <person name="Grzebelus E."/>
            <person name="Grzebelus D."/>
            <person name="Ashrafi H."/>
            <person name="Zheng Z."/>
            <person name="Cheng S."/>
            <person name="Spooner D."/>
            <person name="Van Deynze A."/>
            <person name="Simon P."/>
        </authorList>
    </citation>
    <scope>NUCLEOTIDE SEQUENCE [LARGE SCALE GENOMIC DNA]</scope>
    <source>
        <tissue evidence="2">Leaf</tissue>
    </source>
</reference>
<feature type="region of interest" description="Disordered" evidence="1">
    <location>
        <begin position="144"/>
        <end position="166"/>
    </location>
</feature>
<sequence length="352" mass="39690">MGSISVPSPLTKEESNLQRLLNSLTPVVPLKPIPEFHLLNDQKYCIEKFNGEWKNSEKPAVKEYFRLRDIWTCFEEWSAYGRGTEVILNNGEKVQHYFTPYVSAVQISINEGIQKVDSTVGNASCNGTTKSLSAESKTNEVLIRSSSNNSGNGKFCDSSSGSYSSTDHERKEVCLLNRHFEYYDNQNPYTRVPFFDKIKSLAQENPGLLTLRSTDLLPSSWMAVAWYPICQIPVKGVVKELDFSAAFITFHTLSSFHPDTGVDSNHDENAEIGETKASVNKKRIMPLPPFGLAALNLTGDVWLSNGHSDEERYADLYNAASSWLQEHHFYHHDFNFFANNSHVRGGTFGREI</sequence>
<dbReference type="AlphaFoldDB" id="A0A165X6E6"/>
<dbReference type="EMBL" id="LNRQ01000004">
    <property type="protein sequence ID" value="KZM97874.1"/>
    <property type="molecule type" value="Genomic_DNA"/>
</dbReference>
<evidence type="ECO:0000313" key="2">
    <source>
        <dbReference type="EMBL" id="KZM97874.1"/>
    </source>
</evidence>
<evidence type="ECO:0008006" key="3">
    <source>
        <dbReference type="Google" id="ProtNLM"/>
    </source>
</evidence>
<dbReference type="Pfam" id="PF05623">
    <property type="entry name" value="DUF789"/>
    <property type="match status" value="1"/>
</dbReference>
<dbReference type="PANTHER" id="PTHR31343:SF29">
    <property type="entry name" value="DUF789 DOMAIN-CONTAINING PROTEIN"/>
    <property type="match status" value="1"/>
</dbReference>